<reference evidence="2" key="1">
    <citation type="journal article" date="2014" name="Front. Microbiol.">
        <title>High frequency of phylogenetically diverse reductive dehalogenase-homologous genes in deep subseafloor sedimentary metagenomes.</title>
        <authorList>
            <person name="Kawai M."/>
            <person name="Futagami T."/>
            <person name="Toyoda A."/>
            <person name="Takaki Y."/>
            <person name="Nishi S."/>
            <person name="Hori S."/>
            <person name="Arai W."/>
            <person name="Tsubouchi T."/>
            <person name="Morono Y."/>
            <person name="Uchiyama I."/>
            <person name="Ito T."/>
            <person name="Fujiyama A."/>
            <person name="Inagaki F."/>
            <person name="Takami H."/>
        </authorList>
    </citation>
    <scope>NUCLEOTIDE SEQUENCE</scope>
    <source>
        <strain evidence="2">Expedition CK06-06</strain>
    </source>
</reference>
<evidence type="ECO:0008006" key="3">
    <source>
        <dbReference type="Google" id="ProtNLM"/>
    </source>
</evidence>
<dbReference type="AlphaFoldDB" id="X1M6C2"/>
<dbReference type="PANTHER" id="PTHR48207:SF3">
    <property type="entry name" value="SUCCINATE--HYDROXYMETHYLGLUTARATE COA-TRANSFERASE"/>
    <property type="match status" value="1"/>
</dbReference>
<organism evidence="2">
    <name type="scientific">marine sediment metagenome</name>
    <dbReference type="NCBI Taxonomy" id="412755"/>
    <lineage>
        <taxon>unclassified sequences</taxon>
        <taxon>metagenomes</taxon>
        <taxon>ecological metagenomes</taxon>
    </lineage>
</organism>
<evidence type="ECO:0000256" key="1">
    <source>
        <dbReference type="ARBA" id="ARBA00022679"/>
    </source>
</evidence>
<dbReference type="SUPFAM" id="SSF89796">
    <property type="entry name" value="CoA-transferase family III (CaiB/BaiF)"/>
    <property type="match status" value="1"/>
</dbReference>
<gene>
    <name evidence="2" type="ORF">S06H3_19949</name>
</gene>
<dbReference type="GO" id="GO:0008410">
    <property type="term" value="F:CoA-transferase activity"/>
    <property type="evidence" value="ECO:0007669"/>
    <property type="project" value="TreeGrafter"/>
</dbReference>
<evidence type="ECO:0000313" key="2">
    <source>
        <dbReference type="EMBL" id="GAI10230.1"/>
    </source>
</evidence>
<feature type="non-terminal residue" evidence="2">
    <location>
        <position position="113"/>
    </location>
</feature>
<dbReference type="InterPro" id="IPR023606">
    <property type="entry name" value="CoA-Trfase_III_dom_1_sf"/>
</dbReference>
<sequence length="113" mass="12326">MPKKALEGVKVLELCQMVAGPYCTKLLADLGAEVVKIERPGRGDAARSLPPFFHDMPDPEASGLFLYLNTNKLGITLNVTTATGKGIFQELVKEADILVEDNPPQWMTKQGLD</sequence>
<dbReference type="EMBL" id="BARV01010274">
    <property type="protein sequence ID" value="GAI10230.1"/>
    <property type="molecule type" value="Genomic_DNA"/>
</dbReference>
<dbReference type="InterPro" id="IPR003673">
    <property type="entry name" value="CoA-Trfase_fam_III"/>
</dbReference>
<comment type="caution">
    <text evidence="2">The sequence shown here is derived from an EMBL/GenBank/DDBJ whole genome shotgun (WGS) entry which is preliminary data.</text>
</comment>
<proteinExistence type="predicted"/>
<dbReference type="PANTHER" id="PTHR48207">
    <property type="entry name" value="SUCCINATE--HYDROXYMETHYLGLUTARATE COA-TRANSFERASE"/>
    <property type="match status" value="1"/>
</dbReference>
<accession>X1M6C2</accession>
<dbReference type="Pfam" id="PF02515">
    <property type="entry name" value="CoA_transf_3"/>
    <property type="match status" value="1"/>
</dbReference>
<keyword evidence="1" id="KW-0808">Transferase</keyword>
<protein>
    <recommendedName>
        <fullName evidence="3">CoA transferase</fullName>
    </recommendedName>
</protein>
<name>X1M6C2_9ZZZZ</name>
<dbReference type="InterPro" id="IPR050483">
    <property type="entry name" value="CoA-transferase_III_domain"/>
</dbReference>
<dbReference type="Gene3D" id="3.40.50.10540">
    <property type="entry name" value="Crotonobetainyl-coa:carnitine coa-transferase, domain 1"/>
    <property type="match status" value="1"/>
</dbReference>